<dbReference type="Pfam" id="PF01381">
    <property type="entry name" value="HTH_3"/>
    <property type="match status" value="1"/>
</dbReference>
<organism evidence="5">
    <name type="scientific">Salinispirillum sp. LH 10-3-1</name>
    <dbReference type="NCBI Taxonomy" id="2952525"/>
    <lineage>
        <taxon>Bacteria</taxon>
        <taxon>Pseudomonadati</taxon>
        <taxon>Pseudomonadota</taxon>
        <taxon>Gammaproteobacteria</taxon>
        <taxon>Oceanospirillales</taxon>
        <taxon>Saccharospirillaceae</taxon>
        <taxon>Salinispirillum</taxon>
    </lineage>
</organism>
<gene>
    <name evidence="5" type="ORF">NFC81_09210</name>
</gene>
<evidence type="ECO:0000256" key="3">
    <source>
        <dbReference type="ARBA" id="ARBA00023163"/>
    </source>
</evidence>
<dbReference type="SUPFAM" id="SSF51306">
    <property type="entry name" value="LexA/Signal peptidase"/>
    <property type="match status" value="1"/>
</dbReference>
<name>A0AB38YCZ2_9GAMM</name>
<dbReference type="AlphaFoldDB" id="A0AB38YCZ2"/>
<dbReference type="PROSITE" id="PS50943">
    <property type="entry name" value="HTH_CROC1"/>
    <property type="match status" value="1"/>
</dbReference>
<dbReference type="SUPFAM" id="SSF47413">
    <property type="entry name" value="lambda repressor-like DNA-binding domains"/>
    <property type="match status" value="1"/>
</dbReference>
<keyword evidence="3" id="KW-0804">Transcription</keyword>
<feature type="domain" description="HTH cro/C1-type" evidence="4">
    <location>
        <begin position="95"/>
        <end position="149"/>
    </location>
</feature>
<evidence type="ECO:0000256" key="1">
    <source>
        <dbReference type="ARBA" id="ARBA00023015"/>
    </source>
</evidence>
<proteinExistence type="predicted"/>
<evidence type="ECO:0000259" key="4">
    <source>
        <dbReference type="PROSITE" id="PS50943"/>
    </source>
</evidence>
<reference evidence="5" key="1">
    <citation type="submission" date="2022-07" db="EMBL/GenBank/DDBJ databases">
        <title>Complete genome sequence of Salinispirillum sp. LH10-3-1 capable of multiple carbohydrate inversion isolated from a soda lake.</title>
        <authorList>
            <person name="Liu J."/>
            <person name="Zhai Y."/>
            <person name="Zhang H."/>
            <person name="Yang H."/>
            <person name="Qu J."/>
            <person name="Li J."/>
        </authorList>
    </citation>
    <scope>NUCLEOTIDE SEQUENCE</scope>
    <source>
        <strain evidence="5">LH 10-3-1</strain>
    </source>
</reference>
<dbReference type="PANTHER" id="PTHR40661">
    <property type="match status" value="1"/>
</dbReference>
<dbReference type="SMART" id="SM00530">
    <property type="entry name" value="HTH_XRE"/>
    <property type="match status" value="1"/>
</dbReference>
<evidence type="ECO:0000313" key="5">
    <source>
        <dbReference type="EMBL" id="WLD56909.1"/>
    </source>
</evidence>
<dbReference type="CDD" id="cd06529">
    <property type="entry name" value="S24_LexA-like"/>
    <property type="match status" value="1"/>
</dbReference>
<accession>A0AB38YCZ2</accession>
<dbReference type="InterPro" id="IPR036286">
    <property type="entry name" value="LexA/Signal_pep-like_sf"/>
</dbReference>
<sequence length="287" mass="31943">MLLALYPHLDHDTCDWLTVHAVIYQLGESSKPASEINCSLNGELFIRNHRLKLHYVFSIKIHYGFLNQAKQYKMLVSEAIPFCHTNRMKTWQDRIKEMMRKSGHTQYDLADALGLSQGGVGHKLNGRRDLSTEELVKLAQFFGVSVDYILLGTGSSSSEQRSAFRVPLLTSQEIESNSLDATAMSYLHSPVRIGLRGFAFKLRDSSMENPSGSPSYPEGCIVFADPDLAPSPGRRVIAIVNGKAAMKELIEDMGVYQLRSLNPAYGRTIDVTLDQVVATVVGKFEGE</sequence>
<dbReference type="GO" id="GO:0003677">
    <property type="term" value="F:DNA binding"/>
    <property type="evidence" value="ECO:0007669"/>
    <property type="project" value="UniProtKB-KW"/>
</dbReference>
<dbReference type="PANTHER" id="PTHR40661:SF3">
    <property type="entry name" value="FELS-1 PROPHAGE TRANSCRIPTIONAL REGULATOR"/>
    <property type="match status" value="1"/>
</dbReference>
<dbReference type="RefSeq" id="WP_304994194.1">
    <property type="nucleotide sequence ID" value="NZ_CP101717.1"/>
</dbReference>
<dbReference type="Pfam" id="PF00717">
    <property type="entry name" value="Peptidase_S24"/>
    <property type="match status" value="1"/>
</dbReference>
<dbReference type="CDD" id="cd00093">
    <property type="entry name" value="HTH_XRE"/>
    <property type="match status" value="1"/>
</dbReference>
<dbReference type="InterPro" id="IPR010982">
    <property type="entry name" value="Lambda_DNA-bd_dom_sf"/>
</dbReference>
<dbReference type="Gene3D" id="2.10.109.10">
    <property type="entry name" value="Umud Fragment, subunit A"/>
    <property type="match status" value="1"/>
</dbReference>
<keyword evidence="2" id="KW-0238">DNA-binding</keyword>
<dbReference type="InterPro" id="IPR039418">
    <property type="entry name" value="LexA-like"/>
</dbReference>
<protein>
    <submittedName>
        <fullName evidence="5">LexA family transcriptional regulator</fullName>
    </submittedName>
</protein>
<dbReference type="InterPro" id="IPR001387">
    <property type="entry name" value="Cro/C1-type_HTH"/>
</dbReference>
<evidence type="ECO:0000256" key="2">
    <source>
        <dbReference type="ARBA" id="ARBA00023125"/>
    </source>
</evidence>
<dbReference type="EMBL" id="CP101717">
    <property type="protein sequence ID" value="WLD56909.1"/>
    <property type="molecule type" value="Genomic_DNA"/>
</dbReference>
<keyword evidence="1" id="KW-0805">Transcription regulation</keyword>
<dbReference type="InterPro" id="IPR015927">
    <property type="entry name" value="Peptidase_S24_S26A/B/C"/>
</dbReference>
<dbReference type="Gene3D" id="1.10.260.40">
    <property type="entry name" value="lambda repressor-like DNA-binding domains"/>
    <property type="match status" value="1"/>
</dbReference>